<dbReference type="RefSeq" id="WP_378250298.1">
    <property type="nucleotide sequence ID" value="NZ_JBHSKF010000016.1"/>
</dbReference>
<keyword evidence="1" id="KW-0812">Transmembrane</keyword>
<dbReference type="Proteomes" id="UP001596157">
    <property type="component" value="Unassembled WGS sequence"/>
</dbReference>
<keyword evidence="3" id="KW-1185">Reference proteome</keyword>
<organism evidence="2 3">
    <name type="scientific">Actinokineospora guangxiensis</name>
    <dbReference type="NCBI Taxonomy" id="1490288"/>
    <lineage>
        <taxon>Bacteria</taxon>
        <taxon>Bacillati</taxon>
        <taxon>Actinomycetota</taxon>
        <taxon>Actinomycetes</taxon>
        <taxon>Pseudonocardiales</taxon>
        <taxon>Pseudonocardiaceae</taxon>
        <taxon>Actinokineospora</taxon>
    </lineage>
</organism>
<sequence length="53" mass="6230">MGSALWVLGTLAAYAVFHVWLGWWQDRRIARKQERVAIAFMRLYSGKPPRRGR</sequence>
<dbReference type="EMBL" id="JBHSKF010000016">
    <property type="protein sequence ID" value="MFC5290407.1"/>
    <property type="molecule type" value="Genomic_DNA"/>
</dbReference>
<name>A0ABW0EU23_9PSEU</name>
<keyword evidence="1" id="KW-0472">Membrane</keyword>
<protein>
    <submittedName>
        <fullName evidence="2">Uncharacterized protein</fullName>
    </submittedName>
</protein>
<gene>
    <name evidence="2" type="ORF">ACFPM7_25430</name>
</gene>
<evidence type="ECO:0000313" key="2">
    <source>
        <dbReference type="EMBL" id="MFC5290407.1"/>
    </source>
</evidence>
<reference evidence="3" key="1">
    <citation type="journal article" date="2019" name="Int. J. Syst. Evol. Microbiol.">
        <title>The Global Catalogue of Microorganisms (GCM) 10K type strain sequencing project: providing services to taxonomists for standard genome sequencing and annotation.</title>
        <authorList>
            <consortium name="The Broad Institute Genomics Platform"/>
            <consortium name="The Broad Institute Genome Sequencing Center for Infectious Disease"/>
            <person name="Wu L."/>
            <person name="Ma J."/>
        </authorList>
    </citation>
    <scope>NUCLEOTIDE SEQUENCE [LARGE SCALE GENOMIC DNA]</scope>
    <source>
        <strain evidence="3">CCUG 59778</strain>
    </source>
</reference>
<comment type="caution">
    <text evidence="2">The sequence shown here is derived from an EMBL/GenBank/DDBJ whole genome shotgun (WGS) entry which is preliminary data.</text>
</comment>
<accession>A0ABW0EU23</accession>
<feature type="transmembrane region" description="Helical" evidence="1">
    <location>
        <begin position="6"/>
        <end position="24"/>
    </location>
</feature>
<evidence type="ECO:0000256" key="1">
    <source>
        <dbReference type="SAM" id="Phobius"/>
    </source>
</evidence>
<keyword evidence="1" id="KW-1133">Transmembrane helix</keyword>
<proteinExistence type="predicted"/>
<evidence type="ECO:0000313" key="3">
    <source>
        <dbReference type="Proteomes" id="UP001596157"/>
    </source>
</evidence>